<proteinExistence type="predicted"/>
<evidence type="ECO:0000313" key="2">
    <source>
        <dbReference type="EMBL" id="MFC5546350.1"/>
    </source>
</evidence>
<comment type="caution">
    <text evidence="2">The sequence shown here is derived from an EMBL/GenBank/DDBJ whole genome shotgun (WGS) entry which is preliminary data.</text>
</comment>
<evidence type="ECO:0000313" key="3">
    <source>
        <dbReference type="Proteomes" id="UP001596055"/>
    </source>
</evidence>
<evidence type="ECO:0000259" key="1">
    <source>
        <dbReference type="Pfam" id="PF13304"/>
    </source>
</evidence>
<dbReference type="EMBL" id="JBHSNL010000006">
    <property type="protein sequence ID" value="MFC5546350.1"/>
    <property type="molecule type" value="Genomic_DNA"/>
</dbReference>
<dbReference type="Proteomes" id="UP001596055">
    <property type="component" value="Unassembled WGS sequence"/>
</dbReference>
<dbReference type="PANTHER" id="PTHR40396">
    <property type="entry name" value="ATPASE-LIKE PROTEIN"/>
    <property type="match status" value="1"/>
</dbReference>
<protein>
    <submittedName>
        <fullName evidence="2">ATP/GTP-binding protein</fullName>
    </submittedName>
</protein>
<organism evidence="2 3">
    <name type="scientific">Marinobacter koreensis</name>
    <dbReference type="NCBI Taxonomy" id="335974"/>
    <lineage>
        <taxon>Bacteria</taxon>
        <taxon>Pseudomonadati</taxon>
        <taxon>Pseudomonadota</taxon>
        <taxon>Gammaproteobacteria</taxon>
        <taxon>Pseudomonadales</taxon>
        <taxon>Marinobacteraceae</taxon>
        <taxon>Marinobacter</taxon>
    </lineage>
</organism>
<dbReference type="SUPFAM" id="SSF52540">
    <property type="entry name" value="P-loop containing nucleoside triphosphate hydrolases"/>
    <property type="match status" value="1"/>
</dbReference>
<accession>A0ABW0RRQ6</accession>
<dbReference type="InterPro" id="IPR003959">
    <property type="entry name" value="ATPase_AAA_core"/>
</dbReference>
<dbReference type="InterPro" id="IPR027417">
    <property type="entry name" value="P-loop_NTPase"/>
</dbReference>
<sequence length="394" mass="45076">MIISLRFKNFYSFSDETELSFAMGKKPAPTGYDINLPDRRLNKVIGVVGPNGSGKTNFIKPLAFLSWFACDSFLKLEPESDVVYQPHMLHSGTDTEFELNFLIGNSEYRYLLILNNRRVKKEVLSVRTSSQFSYLFKREKTEDGFLFREKGFPFPATKARSLRDNASLLAAAHSYDIQEAKPVIDFFRGINSNVVYRGRAPFNASDLIRVAKNYHEDLELKERMVRAIQEFDLGLRGVDIEEQQATTPDGKTETVYVPVGLHRDANGKEFRLSFFDESNGTQSAFVVLEHVLKALCRGGCAVIDEIDNDLHPHLIPRILDWFRFEHTNPNNAQLIFSCHTPEILNRLQKHQVYLCEKHNQHSEAWRLDEMEGLRADDNLYAKYMAGALGAVPEI</sequence>
<name>A0ABW0RRQ6_9GAMM</name>
<reference evidence="3" key="1">
    <citation type="journal article" date="2019" name="Int. J. Syst. Evol. Microbiol.">
        <title>The Global Catalogue of Microorganisms (GCM) 10K type strain sequencing project: providing services to taxonomists for standard genome sequencing and annotation.</title>
        <authorList>
            <consortium name="The Broad Institute Genomics Platform"/>
            <consortium name="The Broad Institute Genome Sequencing Center for Infectious Disease"/>
            <person name="Wu L."/>
            <person name="Ma J."/>
        </authorList>
    </citation>
    <scope>NUCLEOTIDE SEQUENCE [LARGE SCALE GENOMIC DNA]</scope>
    <source>
        <strain evidence="3">CGMCC 4.1799</strain>
    </source>
</reference>
<keyword evidence="3" id="KW-1185">Reference proteome</keyword>
<dbReference type="PANTHER" id="PTHR40396:SF1">
    <property type="entry name" value="ATPASE AAA-TYPE CORE DOMAIN-CONTAINING PROTEIN"/>
    <property type="match status" value="1"/>
</dbReference>
<feature type="domain" description="ATPase AAA-type core" evidence="1">
    <location>
        <begin position="45"/>
        <end position="345"/>
    </location>
</feature>
<dbReference type="Pfam" id="PF13304">
    <property type="entry name" value="AAA_21"/>
    <property type="match status" value="1"/>
</dbReference>
<gene>
    <name evidence="2" type="ORF">ACFPQA_14900</name>
</gene>
<dbReference type="RefSeq" id="WP_248156696.1">
    <property type="nucleotide sequence ID" value="NZ_JAKZAJ010000002.1"/>
</dbReference>
<dbReference type="Gene3D" id="3.40.50.300">
    <property type="entry name" value="P-loop containing nucleotide triphosphate hydrolases"/>
    <property type="match status" value="1"/>
</dbReference>